<feature type="region of interest" description="Disordered" evidence="1">
    <location>
        <begin position="211"/>
        <end position="239"/>
    </location>
</feature>
<evidence type="ECO:0000313" key="2">
    <source>
        <dbReference type="EMBL" id="CAH2085254.1"/>
    </source>
</evidence>
<proteinExistence type="predicted"/>
<protein>
    <submittedName>
        <fullName evidence="2">Uncharacterized protein</fullName>
    </submittedName>
</protein>
<keyword evidence="3" id="KW-1185">Reference proteome</keyword>
<dbReference type="Proteomes" id="UP001153954">
    <property type="component" value="Unassembled WGS sequence"/>
</dbReference>
<feature type="compositionally biased region" description="Low complexity" evidence="1">
    <location>
        <begin position="217"/>
        <end position="233"/>
    </location>
</feature>
<name>A0AAU9TIN0_EUPED</name>
<evidence type="ECO:0000313" key="3">
    <source>
        <dbReference type="Proteomes" id="UP001153954"/>
    </source>
</evidence>
<reference evidence="2" key="1">
    <citation type="submission" date="2022-03" db="EMBL/GenBank/DDBJ databases">
        <authorList>
            <person name="Tunstrom K."/>
        </authorList>
    </citation>
    <scope>NUCLEOTIDE SEQUENCE</scope>
</reference>
<sequence length="312" mass="33118">MSEGGTPPPLDQRPKGRGGRTGIPRTVVKRDIFSNTVQQVSTPAPSAPTSAPICAPPAPTPRIRICHAPEARADKHGATAATFAAAVDVPTTSAECTKRARSVESSPEFLSNEDEKRPRIGSMSSPPPHSEETTTIESRAGQPVIAHSQPPISPPHEDQGISNQALVSQESWPRDSTSYAALASMVVESRPPTPTAGPSGVSYAAMAAAASPRRQTAEPPATQPAAAARTTPRSGYPPITVENLPNWTRHFGNLRGILGHAPNARPLGKGVRFLPKSSEEFRAIQKYLTEAMNQDNTITWYCYSPSAVPSTN</sequence>
<accession>A0AAU9TIN0</accession>
<dbReference type="EMBL" id="CAKOGL010000004">
    <property type="protein sequence ID" value="CAH2085254.1"/>
    <property type="molecule type" value="Genomic_DNA"/>
</dbReference>
<comment type="caution">
    <text evidence="2">The sequence shown here is derived from an EMBL/GenBank/DDBJ whole genome shotgun (WGS) entry which is preliminary data.</text>
</comment>
<feature type="region of interest" description="Disordered" evidence="1">
    <location>
        <begin position="92"/>
        <end position="137"/>
    </location>
</feature>
<organism evidence="2 3">
    <name type="scientific">Euphydryas editha</name>
    <name type="common">Edith's checkerspot</name>
    <dbReference type="NCBI Taxonomy" id="104508"/>
    <lineage>
        <taxon>Eukaryota</taxon>
        <taxon>Metazoa</taxon>
        <taxon>Ecdysozoa</taxon>
        <taxon>Arthropoda</taxon>
        <taxon>Hexapoda</taxon>
        <taxon>Insecta</taxon>
        <taxon>Pterygota</taxon>
        <taxon>Neoptera</taxon>
        <taxon>Endopterygota</taxon>
        <taxon>Lepidoptera</taxon>
        <taxon>Glossata</taxon>
        <taxon>Ditrysia</taxon>
        <taxon>Papilionoidea</taxon>
        <taxon>Nymphalidae</taxon>
        <taxon>Nymphalinae</taxon>
        <taxon>Euphydryas</taxon>
    </lineage>
</organism>
<dbReference type="AlphaFoldDB" id="A0AAU9TIN0"/>
<feature type="region of interest" description="Disordered" evidence="1">
    <location>
        <begin position="1"/>
        <end position="25"/>
    </location>
</feature>
<evidence type="ECO:0000256" key="1">
    <source>
        <dbReference type="SAM" id="MobiDB-lite"/>
    </source>
</evidence>
<gene>
    <name evidence="2" type="ORF">EEDITHA_LOCUS1747</name>
</gene>
<feature type="compositionally biased region" description="Pro residues" evidence="1">
    <location>
        <begin position="1"/>
        <end position="11"/>
    </location>
</feature>